<sequence length="277" mass="32531">MENNVLVITGMHRSGTSLITQWLHACGLHVGAHLVGPAIGNEDGHFEDLDFFNFHRSSLHTQQLPDSGYIHHTIKDLPVRQVLQLRTLLQHKNNAQLQWGWKDPRTCLFLDLYRRLLPQARYLVIWRRYQRVVSSLITRLYEEDVAAHKQQKSISSWWWNLTKRRQHKTTLCEKYGEHFLKIWINYNEAILQHLQQLPHTAYLVVEQAALPTKDQWVFEHLATEWQFKLQYRHFESVYKERMISKVLDIDACITDKDLLAHAARVQQQLATAGISAG</sequence>
<gene>
    <name evidence="1" type="ORF">SAMN04488505_103250</name>
</gene>
<dbReference type="SUPFAM" id="SSF52540">
    <property type="entry name" value="P-loop containing nucleoside triphosphate hydrolases"/>
    <property type="match status" value="1"/>
</dbReference>
<organism evidence="1 2">
    <name type="scientific">Chitinophaga rupis</name>
    <dbReference type="NCBI Taxonomy" id="573321"/>
    <lineage>
        <taxon>Bacteria</taxon>
        <taxon>Pseudomonadati</taxon>
        <taxon>Bacteroidota</taxon>
        <taxon>Chitinophagia</taxon>
        <taxon>Chitinophagales</taxon>
        <taxon>Chitinophagaceae</taxon>
        <taxon>Chitinophaga</taxon>
    </lineage>
</organism>
<dbReference type="STRING" id="573321.SAMN04488505_103250"/>
<accession>A0A1H7V8S0</accession>
<dbReference type="EMBL" id="FOBB01000003">
    <property type="protein sequence ID" value="SEM05460.1"/>
    <property type="molecule type" value="Genomic_DNA"/>
</dbReference>
<proteinExistence type="predicted"/>
<reference evidence="1 2" key="1">
    <citation type="submission" date="2016-10" db="EMBL/GenBank/DDBJ databases">
        <authorList>
            <person name="de Groot N.N."/>
        </authorList>
    </citation>
    <scope>NUCLEOTIDE SEQUENCE [LARGE SCALE GENOMIC DNA]</scope>
    <source>
        <strain evidence="1 2">DSM 21039</strain>
    </source>
</reference>
<dbReference type="GO" id="GO:0016740">
    <property type="term" value="F:transferase activity"/>
    <property type="evidence" value="ECO:0007669"/>
    <property type="project" value="UniProtKB-KW"/>
</dbReference>
<dbReference type="OrthoDB" id="9816424at2"/>
<keyword evidence="2" id="KW-1185">Reference proteome</keyword>
<dbReference type="AlphaFoldDB" id="A0A1H7V8S0"/>
<dbReference type="Proteomes" id="UP000198984">
    <property type="component" value="Unassembled WGS sequence"/>
</dbReference>
<dbReference type="Gene3D" id="3.40.50.300">
    <property type="entry name" value="P-loop containing nucleotide triphosphate hydrolases"/>
    <property type="match status" value="1"/>
</dbReference>
<name>A0A1H7V8S0_9BACT</name>
<keyword evidence="1" id="KW-0808">Transferase</keyword>
<evidence type="ECO:0000313" key="2">
    <source>
        <dbReference type="Proteomes" id="UP000198984"/>
    </source>
</evidence>
<dbReference type="InterPro" id="IPR027417">
    <property type="entry name" value="P-loop_NTPase"/>
</dbReference>
<evidence type="ECO:0000313" key="1">
    <source>
        <dbReference type="EMBL" id="SEM05460.1"/>
    </source>
</evidence>
<protein>
    <submittedName>
        <fullName evidence="1">Sulfotransferase family protein</fullName>
    </submittedName>
</protein>
<dbReference type="RefSeq" id="WP_089912702.1">
    <property type="nucleotide sequence ID" value="NZ_FOBB01000003.1"/>
</dbReference>
<dbReference type="Pfam" id="PF13469">
    <property type="entry name" value="Sulfotransfer_3"/>
    <property type="match status" value="1"/>
</dbReference>